<evidence type="ECO:0000256" key="4">
    <source>
        <dbReference type="ARBA" id="ARBA00022691"/>
    </source>
</evidence>
<dbReference type="Pfam" id="PF00202">
    <property type="entry name" value="Aminotran_3"/>
    <property type="match status" value="1"/>
</dbReference>
<comment type="subunit">
    <text evidence="7">Homodimer.</text>
</comment>
<keyword evidence="5 7" id="KW-0093">Biotin biosynthesis</keyword>
<comment type="function">
    <text evidence="7">Catalyzes the transfer of the alpha-amino group from S-adenosyl-L-methionine (SAM) to 7-keto-8-aminopelargonic acid (KAPA) to form 7,8-diaminopelargonic acid (DAPA). It is the only aminotransferase known to utilize SAM as an amino donor.</text>
</comment>
<evidence type="ECO:0000256" key="3">
    <source>
        <dbReference type="ARBA" id="ARBA00022679"/>
    </source>
</evidence>
<dbReference type="InterPro" id="IPR015424">
    <property type="entry name" value="PyrdxlP-dep_Trfase"/>
</dbReference>
<keyword evidence="2 7" id="KW-0032">Aminotransferase</keyword>
<accession>A0ABP3RW58</accession>
<dbReference type="Proteomes" id="UP001500957">
    <property type="component" value="Unassembled WGS sequence"/>
</dbReference>
<feature type="binding site" evidence="7">
    <location>
        <position position="256"/>
    </location>
    <ligand>
        <name>pyridoxal 5'-phosphate</name>
        <dbReference type="ChEBI" id="CHEBI:597326"/>
    </ligand>
</feature>
<name>A0ABP3RW58_9ACTN</name>
<protein>
    <recommendedName>
        <fullName evidence="7">Adenosylmethionine-8-amino-7-oxononanoate aminotransferase</fullName>
        <ecNumber evidence="7">2.6.1.62</ecNumber>
    </recommendedName>
    <alternativeName>
        <fullName evidence="7">7,8-diamino-pelargonic acid aminotransferase</fullName>
        <shortName evidence="7">DAPA AT</shortName>
        <shortName evidence="7">DAPA aminotransferase</shortName>
    </alternativeName>
    <alternativeName>
        <fullName evidence="7">7,8-diaminononanoate synthase</fullName>
        <shortName evidence="7">DANS</shortName>
    </alternativeName>
    <alternativeName>
        <fullName evidence="7">Diaminopelargonic acid synthase</fullName>
    </alternativeName>
</protein>
<feature type="modified residue" description="N6-(pyridoxal phosphate)lysine" evidence="7">
    <location>
        <position position="285"/>
    </location>
</feature>
<dbReference type="NCBIfam" id="TIGR00508">
    <property type="entry name" value="bioA"/>
    <property type="match status" value="1"/>
</dbReference>
<feature type="binding site" evidence="7">
    <location>
        <begin position="319"/>
        <end position="320"/>
    </location>
    <ligand>
        <name>pyridoxal 5'-phosphate</name>
        <dbReference type="ChEBI" id="CHEBI:597326"/>
    </ligand>
</feature>
<dbReference type="InterPro" id="IPR005815">
    <property type="entry name" value="BioA"/>
</dbReference>
<dbReference type="EMBL" id="BAAAHE010000012">
    <property type="protein sequence ID" value="GAA0615707.1"/>
    <property type="molecule type" value="Genomic_DNA"/>
</dbReference>
<dbReference type="Gene3D" id="3.40.640.10">
    <property type="entry name" value="Type I PLP-dependent aspartate aminotransferase-like (Major domain)"/>
    <property type="match status" value="1"/>
</dbReference>
<dbReference type="InterPro" id="IPR015421">
    <property type="entry name" value="PyrdxlP-dep_Trfase_major"/>
</dbReference>
<evidence type="ECO:0000256" key="1">
    <source>
        <dbReference type="ARBA" id="ARBA00001933"/>
    </source>
</evidence>
<evidence type="ECO:0000313" key="8">
    <source>
        <dbReference type="EMBL" id="GAA0615707.1"/>
    </source>
</evidence>
<keyword evidence="6 7" id="KW-0663">Pyridoxal phosphate</keyword>
<dbReference type="PROSITE" id="PS00600">
    <property type="entry name" value="AA_TRANSFER_CLASS_3"/>
    <property type="match status" value="1"/>
</dbReference>
<comment type="cofactor">
    <cofactor evidence="1 7">
        <name>pyridoxal 5'-phosphate</name>
        <dbReference type="ChEBI" id="CHEBI:597326"/>
    </cofactor>
</comment>
<organism evidence="8 9">
    <name type="scientific">Sporichthya brevicatena</name>
    <dbReference type="NCBI Taxonomy" id="171442"/>
    <lineage>
        <taxon>Bacteria</taxon>
        <taxon>Bacillati</taxon>
        <taxon>Actinomycetota</taxon>
        <taxon>Actinomycetes</taxon>
        <taxon>Sporichthyales</taxon>
        <taxon>Sporichthyaceae</taxon>
        <taxon>Sporichthya</taxon>
    </lineage>
</organism>
<sequence length="438" mass="45599">MTDFVTPGVPADTAELIALDRAHVWHPYASMTDPTPAYPVVGASGVRLQFADGREVVDGMSSWWAAIHGYRHPVLDAAARDQLDRMSHVMFGGLTHPGAIGLAQRLVAITGEGMEHVFFSDSGSVGVEVAIKMALQYWRGRGEPRQRLLTVRGGYHGDTFATMAVCDPVGGMHHLFTGVLPEHLFAPRPPDGYDAPLDEAWVAATADLLARHAGEVAAVIVEPTVQGAGGMRFHSPACVRALRELCDAHGVLLILDEIATGFGRTGAWFAHLAADVVPDILCVGKAMTGGYLSMAATLCTPAVAASVCSGEAGALMHGPTYMANPLAAAVACANLDLLATGAWREQVAGIEAGLRAGLAAADGLPKVADVRVLGAIGVIETVGPVDVRAVTEAALAHGVWLRPFSNLIYTMPPYVTGAADVTRIAAAMVAGARANAGV</sequence>
<comment type="pathway">
    <text evidence="7">Cofactor biosynthesis; biotin biosynthesis; 7,8-diaminononanoate from 8-amino-7-oxononanoate (SAM route): step 1/1.</text>
</comment>
<keyword evidence="7" id="KW-0963">Cytoplasm</keyword>
<evidence type="ECO:0000256" key="6">
    <source>
        <dbReference type="ARBA" id="ARBA00022898"/>
    </source>
</evidence>
<evidence type="ECO:0000256" key="5">
    <source>
        <dbReference type="ARBA" id="ARBA00022756"/>
    </source>
</evidence>
<comment type="caution">
    <text evidence="8">The sequence shown here is derived from an EMBL/GenBank/DDBJ whole genome shotgun (WGS) entry which is preliminary data.</text>
</comment>
<feature type="binding site" evidence="7">
    <location>
        <position position="285"/>
    </location>
    <ligand>
        <name>substrate</name>
    </ligand>
</feature>
<comment type="catalytic activity">
    <reaction evidence="7">
        <text>(8S)-8-amino-7-oxononanoate + S-adenosyl-L-methionine = S-adenosyl-4-methylsulfanyl-2-oxobutanoate + (7R,8S)-7,8-diammoniononanoate</text>
        <dbReference type="Rhea" id="RHEA:16861"/>
        <dbReference type="ChEBI" id="CHEBI:16490"/>
        <dbReference type="ChEBI" id="CHEBI:59789"/>
        <dbReference type="ChEBI" id="CHEBI:149468"/>
        <dbReference type="ChEBI" id="CHEBI:149469"/>
        <dbReference type="EC" id="2.6.1.62"/>
    </reaction>
</comment>
<dbReference type="NCBIfam" id="NF004624">
    <property type="entry name" value="PRK05964.1"/>
    <property type="match status" value="1"/>
</dbReference>
<dbReference type="InterPro" id="IPR015422">
    <property type="entry name" value="PyrdxlP-dep_Trfase_small"/>
</dbReference>
<dbReference type="Gene3D" id="3.90.1150.10">
    <property type="entry name" value="Aspartate Aminotransferase, domain 1"/>
    <property type="match status" value="1"/>
</dbReference>
<comment type="subcellular location">
    <subcellularLocation>
        <location evidence="7">Cytoplasm</location>
    </subcellularLocation>
</comment>
<dbReference type="InterPro" id="IPR049704">
    <property type="entry name" value="Aminotrans_3_PPA_site"/>
</dbReference>
<keyword evidence="4 7" id="KW-0949">S-adenosyl-L-methionine</keyword>
<dbReference type="PANTHER" id="PTHR42684">
    <property type="entry name" value="ADENOSYLMETHIONINE-8-AMINO-7-OXONONANOATE AMINOTRANSFERASE"/>
    <property type="match status" value="1"/>
</dbReference>
<dbReference type="SUPFAM" id="SSF53383">
    <property type="entry name" value="PLP-dependent transferases"/>
    <property type="match status" value="1"/>
</dbReference>
<dbReference type="RefSeq" id="WP_344603614.1">
    <property type="nucleotide sequence ID" value="NZ_BAAAHE010000012.1"/>
</dbReference>
<reference evidence="9" key="1">
    <citation type="journal article" date="2019" name="Int. J. Syst. Evol. Microbiol.">
        <title>The Global Catalogue of Microorganisms (GCM) 10K type strain sequencing project: providing services to taxonomists for standard genome sequencing and annotation.</title>
        <authorList>
            <consortium name="The Broad Institute Genomics Platform"/>
            <consortium name="The Broad Institute Genome Sequencing Center for Infectious Disease"/>
            <person name="Wu L."/>
            <person name="Ma J."/>
        </authorList>
    </citation>
    <scope>NUCLEOTIDE SEQUENCE [LARGE SCALE GENOMIC DNA]</scope>
    <source>
        <strain evidence="9">JCM 10671</strain>
    </source>
</reference>
<dbReference type="PANTHER" id="PTHR42684:SF17">
    <property type="entry name" value="ADENOSYLMETHIONINE-8-AMINO-7-OXONONANOATE AMINOTRANSFERASE"/>
    <property type="match status" value="1"/>
</dbReference>
<feature type="binding site" evidence="7">
    <location>
        <position position="155"/>
    </location>
    <ligand>
        <name>substrate</name>
    </ligand>
</feature>
<feature type="binding site" evidence="7">
    <location>
        <begin position="123"/>
        <end position="124"/>
    </location>
    <ligand>
        <name>pyridoxal 5'-phosphate</name>
        <dbReference type="ChEBI" id="CHEBI:597326"/>
    </ligand>
</feature>
<comment type="similarity">
    <text evidence="7">Belongs to the class-III pyridoxal-phosphate-dependent aminotransferase family. BioA subfamily.</text>
</comment>
<feature type="site" description="Participates in the substrate recognition with KAPA and in a stacking interaction with the adenine ring of SAM" evidence="7">
    <location>
        <position position="28"/>
    </location>
</feature>
<feature type="binding site" evidence="7">
    <location>
        <position position="402"/>
    </location>
    <ligand>
        <name>substrate</name>
    </ligand>
</feature>
<dbReference type="HAMAP" id="MF_00834">
    <property type="entry name" value="BioA"/>
    <property type="match status" value="1"/>
</dbReference>
<proteinExistence type="inferred from homology"/>
<dbReference type="CDD" id="cd00610">
    <property type="entry name" value="OAT_like"/>
    <property type="match status" value="1"/>
</dbReference>
<feature type="binding site" evidence="7">
    <location>
        <position position="63"/>
    </location>
    <ligand>
        <name>substrate</name>
    </ligand>
</feature>
<evidence type="ECO:0000256" key="2">
    <source>
        <dbReference type="ARBA" id="ARBA00022576"/>
    </source>
</evidence>
<gene>
    <name evidence="7" type="primary">bioA</name>
    <name evidence="8" type="ORF">GCM10009547_17080</name>
</gene>
<evidence type="ECO:0000313" key="9">
    <source>
        <dbReference type="Proteomes" id="UP001500957"/>
    </source>
</evidence>
<evidence type="ECO:0000256" key="7">
    <source>
        <dbReference type="HAMAP-Rule" id="MF_00834"/>
    </source>
</evidence>
<dbReference type="EC" id="2.6.1.62" evidence="7"/>
<keyword evidence="3 7" id="KW-0808">Transferase</keyword>
<feature type="binding site" evidence="7">
    <location>
        <position position="318"/>
    </location>
    <ligand>
        <name>substrate</name>
    </ligand>
</feature>
<dbReference type="InterPro" id="IPR005814">
    <property type="entry name" value="Aminotrans_3"/>
</dbReference>
<keyword evidence="9" id="KW-1185">Reference proteome</keyword>